<evidence type="ECO:0000256" key="2">
    <source>
        <dbReference type="ARBA" id="ARBA00007613"/>
    </source>
</evidence>
<dbReference type="Proteomes" id="UP001065174">
    <property type="component" value="Chromosome"/>
</dbReference>
<dbReference type="Pfam" id="PF02321">
    <property type="entry name" value="OEP"/>
    <property type="match status" value="1"/>
</dbReference>
<feature type="chain" id="PRO_5045307209" evidence="8">
    <location>
        <begin position="21"/>
        <end position="440"/>
    </location>
</feature>
<evidence type="ECO:0000256" key="4">
    <source>
        <dbReference type="ARBA" id="ARBA00022452"/>
    </source>
</evidence>
<keyword evidence="7" id="KW-0998">Cell outer membrane</keyword>
<evidence type="ECO:0000256" key="6">
    <source>
        <dbReference type="ARBA" id="ARBA00023136"/>
    </source>
</evidence>
<sequence length="440" mass="49952">MRSKLVILTLVMALAIPTQAQKVYSLMECVKRAQEENLEVSNSQYDQLLYDQQVKEVKRSALPQVGFGAEYKIYTQLPTTVIPLSAFQPGEEGYSEAAFGTDHQSNYSLHLEQVIFNPTLFVGIKAANTAAQMGELQYKQTKENITYQVASNYFNAQVIAEQISMLKENSRTLDTLINSTRLMQESGLVNHTDVSRLKINQSKLDNQIATLSANYDYVLNSLRLLLNLSADAEFAVVTDFNPTPTPLESNEAFDYQDRTELQLLDKQKEVLHLQEKQIQAGYLPNISAVGTYGFMGFGQPDQDFYEHYDFSYVGLKASWLLFDGFTKTAQTAQKRIEQKQLESSMELTRRSIENERINALSKLRVHHQEVINQKQSMELASQVYNDIKLQYSEGVVGVQEIIESENELTESQTNYLNSWVHLQQAKLDLAKAEGALLNDY</sequence>
<gene>
    <name evidence="9" type="ORF">N6H18_05710</name>
</gene>
<dbReference type="InterPro" id="IPR003423">
    <property type="entry name" value="OMP_efflux"/>
</dbReference>
<keyword evidence="8" id="KW-0732">Signal</keyword>
<keyword evidence="3" id="KW-0813">Transport</keyword>
<reference evidence="9" key="1">
    <citation type="submission" date="2022-09" db="EMBL/GenBank/DDBJ databases">
        <title>Comparative genomics and taxonomic characterization of three novel marine species of genus Reichenbachiella exhibiting antioxidant and polysaccharide degradation activities.</title>
        <authorList>
            <person name="Muhammad N."/>
            <person name="Lee Y.-J."/>
            <person name="Ko J."/>
            <person name="Kim S.-G."/>
        </authorList>
    </citation>
    <scope>NUCLEOTIDE SEQUENCE</scope>
    <source>
        <strain evidence="9">BKB1-1</strain>
    </source>
</reference>
<evidence type="ECO:0000256" key="7">
    <source>
        <dbReference type="ARBA" id="ARBA00023237"/>
    </source>
</evidence>
<evidence type="ECO:0000256" key="8">
    <source>
        <dbReference type="SAM" id="SignalP"/>
    </source>
</evidence>
<evidence type="ECO:0000256" key="3">
    <source>
        <dbReference type="ARBA" id="ARBA00022448"/>
    </source>
</evidence>
<comment type="subcellular location">
    <subcellularLocation>
        <location evidence="1">Cell outer membrane</location>
    </subcellularLocation>
</comment>
<name>A0ABY6CSF2_9BACT</name>
<organism evidence="9 10">
    <name type="scientific">Reichenbachiella agarivorans</name>
    <dbReference type="NCBI Taxonomy" id="2979464"/>
    <lineage>
        <taxon>Bacteria</taxon>
        <taxon>Pseudomonadati</taxon>
        <taxon>Bacteroidota</taxon>
        <taxon>Cytophagia</taxon>
        <taxon>Cytophagales</taxon>
        <taxon>Reichenbachiellaceae</taxon>
        <taxon>Reichenbachiella</taxon>
    </lineage>
</organism>
<evidence type="ECO:0000256" key="1">
    <source>
        <dbReference type="ARBA" id="ARBA00004442"/>
    </source>
</evidence>
<keyword evidence="6" id="KW-0472">Membrane</keyword>
<protein>
    <submittedName>
        <fullName evidence="9">TolC family protein</fullName>
    </submittedName>
</protein>
<keyword evidence="5" id="KW-0812">Transmembrane</keyword>
<dbReference type="PANTHER" id="PTHR30026:SF20">
    <property type="entry name" value="OUTER MEMBRANE PROTEIN TOLC"/>
    <property type="match status" value="1"/>
</dbReference>
<accession>A0ABY6CSF2</accession>
<dbReference type="SUPFAM" id="SSF56954">
    <property type="entry name" value="Outer membrane efflux proteins (OEP)"/>
    <property type="match status" value="1"/>
</dbReference>
<proteinExistence type="inferred from homology"/>
<evidence type="ECO:0000256" key="5">
    <source>
        <dbReference type="ARBA" id="ARBA00022692"/>
    </source>
</evidence>
<keyword evidence="4" id="KW-1134">Transmembrane beta strand</keyword>
<feature type="signal peptide" evidence="8">
    <location>
        <begin position="1"/>
        <end position="20"/>
    </location>
</feature>
<dbReference type="PANTHER" id="PTHR30026">
    <property type="entry name" value="OUTER MEMBRANE PROTEIN TOLC"/>
    <property type="match status" value="1"/>
</dbReference>
<evidence type="ECO:0000313" key="10">
    <source>
        <dbReference type="Proteomes" id="UP001065174"/>
    </source>
</evidence>
<dbReference type="RefSeq" id="WP_262310876.1">
    <property type="nucleotide sequence ID" value="NZ_CP106679.1"/>
</dbReference>
<comment type="similarity">
    <text evidence="2">Belongs to the outer membrane factor (OMF) (TC 1.B.17) family.</text>
</comment>
<evidence type="ECO:0000313" key="9">
    <source>
        <dbReference type="EMBL" id="UXP33447.1"/>
    </source>
</evidence>
<dbReference type="Gene3D" id="1.20.1600.10">
    <property type="entry name" value="Outer membrane efflux proteins (OEP)"/>
    <property type="match status" value="1"/>
</dbReference>
<dbReference type="EMBL" id="CP106679">
    <property type="protein sequence ID" value="UXP33447.1"/>
    <property type="molecule type" value="Genomic_DNA"/>
</dbReference>
<dbReference type="InterPro" id="IPR051906">
    <property type="entry name" value="TolC-like"/>
</dbReference>
<keyword evidence="10" id="KW-1185">Reference proteome</keyword>